<proteinExistence type="predicted"/>
<name>A0A843TLX9_COLES</name>
<dbReference type="Proteomes" id="UP000652761">
    <property type="component" value="Unassembled WGS sequence"/>
</dbReference>
<evidence type="ECO:0000313" key="2">
    <source>
        <dbReference type="Proteomes" id="UP000652761"/>
    </source>
</evidence>
<protein>
    <submittedName>
        <fullName evidence="1">Uncharacterized protein</fullName>
    </submittedName>
</protein>
<evidence type="ECO:0000313" key="1">
    <source>
        <dbReference type="EMBL" id="MQL71067.1"/>
    </source>
</evidence>
<feature type="non-terminal residue" evidence="1">
    <location>
        <position position="1"/>
    </location>
</feature>
<organism evidence="1 2">
    <name type="scientific">Colocasia esculenta</name>
    <name type="common">Wild taro</name>
    <name type="synonym">Arum esculentum</name>
    <dbReference type="NCBI Taxonomy" id="4460"/>
    <lineage>
        <taxon>Eukaryota</taxon>
        <taxon>Viridiplantae</taxon>
        <taxon>Streptophyta</taxon>
        <taxon>Embryophyta</taxon>
        <taxon>Tracheophyta</taxon>
        <taxon>Spermatophyta</taxon>
        <taxon>Magnoliopsida</taxon>
        <taxon>Liliopsida</taxon>
        <taxon>Araceae</taxon>
        <taxon>Aroideae</taxon>
        <taxon>Colocasieae</taxon>
        <taxon>Colocasia</taxon>
    </lineage>
</organism>
<dbReference type="EMBL" id="NMUH01000087">
    <property type="protein sequence ID" value="MQL71067.1"/>
    <property type="molecule type" value="Genomic_DNA"/>
</dbReference>
<sequence>SMLPELRSAENNSICRQIISVYRQMALPVDSQQVPVDRSEATGSASLVCGDKRVRWSSCVWRPVLRAMGWSWPDGARIVRLLWAGPDAGDGGAAHAADVGHGGAAEVASRLLLALAVCNLVRSRVAVLAIRVCCAWPAEVAKTRWRLAQEEFERRRPASIKGPEVLISGAGMVECSGFYPSEGVEQWRVLISGWGVLSVYPTFFRSFFLR</sequence>
<keyword evidence="2" id="KW-1185">Reference proteome</keyword>
<accession>A0A843TLX9</accession>
<reference evidence="1" key="1">
    <citation type="submission" date="2017-07" db="EMBL/GenBank/DDBJ databases">
        <title>Taro Niue Genome Assembly and Annotation.</title>
        <authorList>
            <person name="Atibalentja N."/>
            <person name="Keating K."/>
            <person name="Fields C.J."/>
        </authorList>
    </citation>
    <scope>NUCLEOTIDE SEQUENCE</scope>
    <source>
        <strain evidence="1">Niue_2</strain>
        <tissue evidence="1">Leaf</tissue>
    </source>
</reference>
<dbReference type="AlphaFoldDB" id="A0A843TLX9"/>
<comment type="caution">
    <text evidence="1">The sequence shown here is derived from an EMBL/GenBank/DDBJ whole genome shotgun (WGS) entry which is preliminary data.</text>
</comment>
<gene>
    <name evidence="1" type="ORF">Taro_003399</name>
</gene>